<feature type="region of interest" description="Disordered" evidence="1">
    <location>
        <begin position="51"/>
        <end position="81"/>
    </location>
</feature>
<reference evidence="3" key="3">
    <citation type="submission" date="2015-06" db="UniProtKB">
        <authorList>
            <consortium name="EnsemblMetazoa"/>
        </authorList>
    </citation>
    <scope>IDENTIFICATION</scope>
</reference>
<dbReference type="EnsemblMetazoa" id="CapteT213825">
    <property type="protein sequence ID" value="CapteP213825"/>
    <property type="gene ID" value="CapteG213825"/>
</dbReference>
<dbReference type="AlphaFoldDB" id="R7U804"/>
<dbReference type="Proteomes" id="UP000014760">
    <property type="component" value="Unassembled WGS sequence"/>
</dbReference>
<reference evidence="4" key="1">
    <citation type="submission" date="2012-12" db="EMBL/GenBank/DDBJ databases">
        <authorList>
            <person name="Hellsten U."/>
            <person name="Grimwood J."/>
            <person name="Chapman J.A."/>
            <person name="Shapiro H."/>
            <person name="Aerts A."/>
            <person name="Otillar R.P."/>
            <person name="Terry A.Y."/>
            <person name="Boore J.L."/>
            <person name="Simakov O."/>
            <person name="Marletaz F."/>
            <person name="Cho S.-J."/>
            <person name="Edsinger-Gonzales E."/>
            <person name="Havlak P."/>
            <person name="Kuo D.-H."/>
            <person name="Larsson T."/>
            <person name="Lv J."/>
            <person name="Arendt D."/>
            <person name="Savage R."/>
            <person name="Osoegawa K."/>
            <person name="de Jong P."/>
            <person name="Lindberg D.R."/>
            <person name="Seaver E.C."/>
            <person name="Weisblat D.A."/>
            <person name="Putnam N.H."/>
            <person name="Grigoriev I.V."/>
            <person name="Rokhsar D.S."/>
        </authorList>
    </citation>
    <scope>NUCLEOTIDE SEQUENCE</scope>
    <source>
        <strain evidence="4">I ESC-2004</strain>
    </source>
</reference>
<reference evidence="2 4" key="2">
    <citation type="journal article" date="2013" name="Nature">
        <title>Insights into bilaterian evolution from three spiralian genomes.</title>
        <authorList>
            <person name="Simakov O."/>
            <person name="Marletaz F."/>
            <person name="Cho S.J."/>
            <person name="Edsinger-Gonzales E."/>
            <person name="Havlak P."/>
            <person name="Hellsten U."/>
            <person name="Kuo D.H."/>
            <person name="Larsson T."/>
            <person name="Lv J."/>
            <person name="Arendt D."/>
            <person name="Savage R."/>
            <person name="Osoegawa K."/>
            <person name="de Jong P."/>
            <person name="Grimwood J."/>
            <person name="Chapman J.A."/>
            <person name="Shapiro H."/>
            <person name="Aerts A."/>
            <person name="Otillar R.P."/>
            <person name="Terry A.Y."/>
            <person name="Boore J.L."/>
            <person name="Grigoriev I.V."/>
            <person name="Lindberg D.R."/>
            <person name="Seaver E.C."/>
            <person name="Weisblat D.A."/>
            <person name="Putnam N.H."/>
            <person name="Rokhsar D.S."/>
        </authorList>
    </citation>
    <scope>NUCLEOTIDE SEQUENCE</scope>
    <source>
        <strain evidence="2 4">I ESC-2004</strain>
    </source>
</reference>
<keyword evidence="4" id="KW-1185">Reference proteome</keyword>
<accession>R7U804</accession>
<evidence type="ECO:0000313" key="2">
    <source>
        <dbReference type="EMBL" id="ELU02286.1"/>
    </source>
</evidence>
<organism evidence="2">
    <name type="scientific">Capitella teleta</name>
    <name type="common">Polychaete worm</name>
    <dbReference type="NCBI Taxonomy" id="283909"/>
    <lineage>
        <taxon>Eukaryota</taxon>
        <taxon>Metazoa</taxon>
        <taxon>Spiralia</taxon>
        <taxon>Lophotrochozoa</taxon>
        <taxon>Annelida</taxon>
        <taxon>Polychaeta</taxon>
        <taxon>Sedentaria</taxon>
        <taxon>Scolecida</taxon>
        <taxon>Capitellidae</taxon>
        <taxon>Capitella</taxon>
    </lineage>
</organism>
<evidence type="ECO:0000256" key="1">
    <source>
        <dbReference type="SAM" id="MobiDB-lite"/>
    </source>
</evidence>
<protein>
    <submittedName>
        <fullName evidence="2 3">Uncharacterized protein</fullName>
    </submittedName>
</protein>
<evidence type="ECO:0000313" key="3">
    <source>
        <dbReference type="EnsemblMetazoa" id="CapteP213825"/>
    </source>
</evidence>
<evidence type="ECO:0000313" key="4">
    <source>
        <dbReference type="Proteomes" id="UP000014760"/>
    </source>
</evidence>
<name>R7U804_CAPTE</name>
<dbReference type="EMBL" id="KB304239">
    <property type="protein sequence ID" value="ELU02286.1"/>
    <property type="molecule type" value="Genomic_DNA"/>
</dbReference>
<dbReference type="HOGENOM" id="CLU_1442371_0_0_1"/>
<dbReference type="EMBL" id="AMQN01001666">
    <property type="status" value="NOT_ANNOTATED_CDS"/>
    <property type="molecule type" value="Genomic_DNA"/>
</dbReference>
<sequence length="188" mass="21767">MDRHGFSRRVLPPIPTSRVCEDFAPLDIIEPPVQKPMLALPPIGKSHLISMKPQPVSYESTTPVAKRKKKKKRSELEPEVPWEPKTPYEKYLKAIYLADKGTQDDKELVTDIARNGRHKQRFNRRDIDLRPYALKLDSITDQTLHSFLESAVVSCRRDAMVTEMECMAMSHIYLFIQRNSLMNILSDF</sequence>
<proteinExistence type="predicted"/>
<gene>
    <name evidence="2" type="ORF">CAPTEDRAFT_213825</name>
</gene>